<dbReference type="EMBL" id="CP035492">
    <property type="protein sequence ID" value="QAY68031.1"/>
    <property type="molecule type" value="Genomic_DNA"/>
</dbReference>
<dbReference type="AlphaFoldDB" id="A0A4V0YFK5"/>
<keyword evidence="2" id="KW-1185">Reference proteome</keyword>
<protein>
    <submittedName>
        <fullName evidence="1">Uncharacterized protein</fullName>
    </submittedName>
</protein>
<gene>
    <name evidence="1" type="ORF">ET464_18315</name>
</gene>
<organism evidence="1 2">
    <name type="scientific">Paenibacillus protaetiae</name>
    <dbReference type="NCBI Taxonomy" id="2509456"/>
    <lineage>
        <taxon>Bacteria</taxon>
        <taxon>Bacillati</taxon>
        <taxon>Bacillota</taxon>
        <taxon>Bacilli</taxon>
        <taxon>Bacillales</taxon>
        <taxon>Paenibacillaceae</taxon>
        <taxon>Paenibacillus</taxon>
    </lineage>
</organism>
<evidence type="ECO:0000313" key="2">
    <source>
        <dbReference type="Proteomes" id="UP000293568"/>
    </source>
</evidence>
<dbReference type="InterPro" id="IPR036915">
    <property type="entry name" value="Cyclin-like_sf"/>
</dbReference>
<dbReference type="RefSeq" id="WP_129443412.1">
    <property type="nucleotide sequence ID" value="NZ_CP035492.1"/>
</dbReference>
<dbReference type="SUPFAM" id="SSF103642">
    <property type="entry name" value="Sec-C motif"/>
    <property type="match status" value="1"/>
</dbReference>
<dbReference type="OrthoDB" id="6399948at2"/>
<reference evidence="1 2" key="1">
    <citation type="submission" date="2019-01" db="EMBL/GenBank/DDBJ databases">
        <title>Genome sequencing of strain FW100M-2.</title>
        <authorList>
            <person name="Heo J."/>
            <person name="Kim S.-J."/>
            <person name="Kim J.-S."/>
            <person name="Hong S.-B."/>
            <person name="Kwon S.-W."/>
        </authorList>
    </citation>
    <scope>NUCLEOTIDE SEQUENCE [LARGE SCALE GENOMIC DNA]</scope>
    <source>
        <strain evidence="1 2">FW100M-2</strain>
    </source>
</reference>
<dbReference type="Proteomes" id="UP000293568">
    <property type="component" value="Chromosome"/>
</dbReference>
<proteinExistence type="predicted"/>
<dbReference type="InterPro" id="IPR004027">
    <property type="entry name" value="SEC_C_motif"/>
</dbReference>
<dbReference type="SUPFAM" id="SSF47954">
    <property type="entry name" value="Cyclin-like"/>
    <property type="match status" value="1"/>
</dbReference>
<evidence type="ECO:0000313" key="1">
    <source>
        <dbReference type="EMBL" id="QAY68031.1"/>
    </source>
</evidence>
<dbReference type="KEGG" id="pprt:ET464_18315"/>
<sequence>MATIGRNEPCHCGSGLKYKRCCLEKDQTNARLQSALLSSGHRSVALTEQDIIHMVEQELEWQADSYRQLALHLHENMNGRYEESIIVEAIALWNRFSAETKPSFRKPGIHCAAIELAVSEANGIAKSQAELAEHYGVSTTSLSKRFQEINDFIENKLSAAPKAASNNDAAASAELPAFDMNDELEKMGKAMGGILV</sequence>
<dbReference type="Pfam" id="PF02810">
    <property type="entry name" value="SEC-C"/>
    <property type="match status" value="1"/>
</dbReference>
<name>A0A4V0YFK5_9BACL</name>
<accession>A0A4V0YFK5</accession>
<dbReference type="Gene3D" id="3.10.450.50">
    <property type="match status" value="1"/>
</dbReference>